<evidence type="ECO:0000313" key="2">
    <source>
        <dbReference type="Proteomes" id="UP000324255"/>
    </source>
</evidence>
<comment type="caution">
    <text evidence="1">The sequence shown here is derived from an EMBL/GenBank/DDBJ whole genome shotgun (WGS) entry which is preliminary data.</text>
</comment>
<protein>
    <submittedName>
        <fullName evidence="1">Uncharacterized protein</fullName>
    </submittedName>
</protein>
<dbReference type="AlphaFoldDB" id="A0AB34CG73"/>
<proteinExistence type="predicted"/>
<name>A0AB34CG73_9GAMM</name>
<reference evidence="1 2" key="1">
    <citation type="submission" date="2019-09" db="EMBL/GenBank/DDBJ databases">
        <title>Genomic diversity of phyloplane-associated Pantoea species in Pakistan cotton crop.</title>
        <authorList>
            <person name="Tufail M.R."/>
            <person name="Cook D.R."/>
        </authorList>
    </citation>
    <scope>NUCLEOTIDE SEQUENCE [LARGE SCALE GENOMIC DNA]</scope>
    <source>
        <strain evidence="1 2">B_8</strain>
    </source>
</reference>
<sequence length="68" mass="7733">MVIPVKLAVAISETDSQQMVWQHEESNEISRMNRPCSRNSDKPYRLTHRLSTFSVDNSGLKTGQIRAS</sequence>
<accession>A0AB34CG73</accession>
<keyword evidence="2" id="KW-1185">Reference proteome</keyword>
<organism evidence="1 2">
    <name type="scientific">Candidatus Pantoea gossypiicola</name>
    <dbReference type="NCBI Taxonomy" id="2608008"/>
    <lineage>
        <taxon>Bacteria</taxon>
        <taxon>Pseudomonadati</taxon>
        <taxon>Pseudomonadota</taxon>
        <taxon>Gammaproteobacteria</taxon>
        <taxon>Enterobacterales</taxon>
        <taxon>Erwiniaceae</taxon>
        <taxon>Pantoea</taxon>
    </lineage>
</organism>
<evidence type="ECO:0000313" key="1">
    <source>
        <dbReference type="EMBL" id="KAA6121371.1"/>
    </source>
</evidence>
<dbReference type="Proteomes" id="UP000324255">
    <property type="component" value="Unassembled WGS sequence"/>
</dbReference>
<dbReference type="EMBL" id="VWVM01000016">
    <property type="protein sequence ID" value="KAA6121371.1"/>
    <property type="molecule type" value="Genomic_DNA"/>
</dbReference>
<gene>
    <name evidence="1" type="ORF">F3I20_18105</name>
</gene>